<dbReference type="Proteomes" id="UP001211894">
    <property type="component" value="Unassembled WGS sequence"/>
</dbReference>
<dbReference type="EMBL" id="JAQKAB010000011">
    <property type="protein sequence ID" value="MDA7027954.1"/>
    <property type="molecule type" value="Genomic_DNA"/>
</dbReference>
<keyword evidence="3" id="KW-1185">Reference proteome</keyword>
<evidence type="ECO:0000256" key="1">
    <source>
        <dbReference type="SAM" id="Phobius"/>
    </source>
</evidence>
<evidence type="ECO:0000313" key="3">
    <source>
        <dbReference type="Proteomes" id="UP001211894"/>
    </source>
</evidence>
<keyword evidence="1" id="KW-0472">Membrane</keyword>
<reference evidence="2 3" key="1">
    <citation type="submission" date="2023-01" db="EMBL/GenBank/DDBJ databases">
        <title>Bacillus changyiensis sp. nov., isolated from a coastal deposit.</title>
        <authorList>
            <person name="Xiao G."/>
            <person name="Lai Q."/>
            <person name="Hu Z."/>
            <person name="Shao Z."/>
        </authorList>
    </citation>
    <scope>NUCLEOTIDE SEQUENCE [LARGE SCALE GENOMIC DNA]</scope>
    <source>
        <strain evidence="2 3">CLL-7-23</strain>
    </source>
</reference>
<organism evidence="2 3">
    <name type="scientific">Bacillus changyiensis</name>
    <dbReference type="NCBI Taxonomy" id="3004103"/>
    <lineage>
        <taxon>Bacteria</taxon>
        <taxon>Bacillati</taxon>
        <taxon>Bacillota</taxon>
        <taxon>Bacilli</taxon>
        <taxon>Bacillales</taxon>
        <taxon>Bacillaceae</taxon>
        <taxon>Bacillus</taxon>
    </lineage>
</organism>
<accession>A0ABT4X6Q8</accession>
<keyword evidence="1" id="KW-1133">Transmembrane helix</keyword>
<keyword evidence="1" id="KW-0812">Transmembrane</keyword>
<name>A0ABT4X6Q8_9BACI</name>
<comment type="caution">
    <text evidence="2">The sequence shown here is derived from an EMBL/GenBank/DDBJ whole genome shotgun (WGS) entry which is preliminary data.</text>
</comment>
<feature type="transmembrane region" description="Helical" evidence="1">
    <location>
        <begin position="6"/>
        <end position="26"/>
    </location>
</feature>
<protein>
    <submittedName>
        <fullName evidence="2">Uncharacterized protein</fullName>
    </submittedName>
</protein>
<proteinExistence type="predicted"/>
<sequence length="64" mass="7194">MFNSIIGIFFGVTLFFSSFYLVNYIGQKLIALKTSVNHKMIVSISLVEAFVALGFTYYGPLFLT</sequence>
<evidence type="ECO:0000313" key="2">
    <source>
        <dbReference type="EMBL" id="MDA7027954.1"/>
    </source>
</evidence>
<dbReference type="RefSeq" id="WP_271341774.1">
    <property type="nucleotide sequence ID" value="NZ_JAQKAB010000011.1"/>
</dbReference>
<gene>
    <name evidence="2" type="ORF">PJ311_15370</name>
</gene>
<feature type="transmembrane region" description="Helical" evidence="1">
    <location>
        <begin position="38"/>
        <end position="58"/>
    </location>
</feature>